<dbReference type="RefSeq" id="WP_093417132.1">
    <property type="nucleotide sequence ID" value="NZ_FOZX01000004.1"/>
</dbReference>
<protein>
    <recommendedName>
        <fullName evidence="3">SalK</fullName>
    </recommendedName>
</protein>
<sequence>MTKIARHAKAALELFHSMIYFAPEAEDRFTSLGLKPGRMSYYAGRSAAMGPVGAGVVAATFYNFNPVSVAKSIPAAWDIASPAQVLEARLDAVDAALHRLLGDEVLASDDVAEAAELARIATEACRPEARPLYAGHADLDWPEVPHLKLWHALTLLREFRGDGHLIALQHAGISGIESLVLHSTMRGGFTPEAARTLREWSEQEWAEATERLAERGLVTAEGALTDEGKEYREAIEVHTDEMAMSPWQHLGEERTAALIDKGGKLSKALVEAGALPKGLFS</sequence>
<dbReference type="EMBL" id="FOZX01000004">
    <property type="protein sequence ID" value="SFS69257.1"/>
    <property type="molecule type" value="Genomic_DNA"/>
</dbReference>
<dbReference type="NCBIfam" id="NF047719">
    <property type="entry name" value="SCO6745_fam_HTH"/>
    <property type="match status" value="1"/>
</dbReference>
<dbReference type="InterPro" id="IPR054058">
    <property type="entry name" value="HTH_67"/>
</dbReference>
<dbReference type="AlphaFoldDB" id="A0A1I6RX28"/>
<evidence type="ECO:0000313" key="1">
    <source>
        <dbReference type="EMBL" id="SFS69257.1"/>
    </source>
</evidence>
<evidence type="ECO:0000313" key="2">
    <source>
        <dbReference type="Proteomes" id="UP000198852"/>
    </source>
</evidence>
<proteinExistence type="predicted"/>
<name>A0A1I6RX28_9PSEU</name>
<organism evidence="1 2">
    <name type="scientific">Saccharopolyspora flava</name>
    <dbReference type="NCBI Taxonomy" id="95161"/>
    <lineage>
        <taxon>Bacteria</taxon>
        <taxon>Bacillati</taxon>
        <taxon>Actinomycetota</taxon>
        <taxon>Actinomycetes</taxon>
        <taxon>Pseudonocardiales</taxon>
        <taxon>Pseudonocardiaceae</taxon>
        <taxon>Saccharopolyspora</taxon>
    </lineage>
</organism>
<keyword evidence="2" id="KW-1185">Reference proteome</keyword>
<evidence type="ECO:0008006" key="3">
    <source>
        <dbReference type="Google" id="ProtNLM"/>
    </source>
</evidence>
<dbReference type="Proteomes" id="UP000198852">
    <property type="component" value="Unassembled WGS sequence"/>
</dbReference>
<dbReference type="OrthoDB" id="157052at2"/>
<dbReference type="STRING" id="95161.SAMN05660874_02698"/>
<gene>
    <name evidence="1" type="ORF">SAMN05660874_02698</name>
</gene>
<dbReference type="Pfam" id="PF21863">
    <property type="entry name" value="HTH_67"/>
    <property type="match status" value="1"/>
</dbReference>
<reference evidence="2" key="1">
    <citation type="submission" date="2016-10" db="EMBL/GenBank/DDBJ databases">
        <authorList>
            <person name="Varghese N."/>
            <person name="Submissions S."/>
        </authorList>
    </citation>
    <scope>NUCLEOTIDE SEQUENCE [LARGE SCALE GENOMIC DNA]</scope>
    <source>
        <strain evidence="2">DSM 44771</strain>
    </source>
</reference>
<accession>A0A1I6RX28</accession>